<keyword evidence="1" id="KW-0732">Signal</keyword>
<proteinExistence type="predicted"/>
<sequence length="187" mass="20105">MKVFARIAVVVAVVGTLAACGQADTSSPEVVTLQTPGVATTGGAPTASGEERPVIRPDATEEDIRLLWNGWGKCLEDAGVPMNKDAAGNYGKPDGDLYGQYRPAADKCAVKQPESWMDRERRSDPDFADRLRDAVNCLKEKGYQARVDPEGPRIAYSSTEEFARADADQATCEREAFSEAIATYGNG</sequence>
<organism evidence="2 3">
    <name type="scientific">Plantactinospora mayteni</name>
    <dbReference type="NCBI Taxonomy" id="566021"/>
    <lineage>
        <taxon>Bacteria</taxon>
        <taxon>Bacillati</taxon>
        <taxon>Actinomycetota</taxon>
        <taxon>Actinomycetes</taxon>
        <taxon>Micromonosporales</taxon>
        <taxon>Micromonosporaceae</taxon>
        <taxon>Plantactinospora</taxon>
    </lineage>
</organism>
<feature type="signal peptide" evidence="1">
    <location>
        <begin position="1"/>
        <end position="23"/>
    </location>
</feature>
<name>A0ABQ4F3N7_9ACTN</name>
<evidence type="ECO:0008006" key="4">
    <source>
        <dbReference type="Google" id="ProtNLM"/>
    </source>
</evidence>
<dbReference type="EMBL" id="BONX01000074">
    <property type="protein sequence ID" value="GIH01529.1"/>
    <property type="molecule type" value="Genomic_DNA"/>
</dbReference>
<comment type="caution">
    <text evidence="2">The sequence shown here is derived from an EMBL/GenBank/DDBJ whole genome shotgun (WGS) entry which is preliminary data.</text>
</comment>
<evidence type="ECO:0000313" key="2">
    <source>
        <dbReference type="EMBL" id="GIH01529.1"/>
    </source>
</evidence>
<protein>
    <recommendedName>
        <fullName evidence="4">Lipoprotein</fullName>
    </recommendedName>
</protein>
<feature type="chain" id="PRO_5046301374" description="Lipoprotein" evidence="1">
    <location>
        <begin position="24"/>
        <end position="187"/>
    </location>
</feature>
<gene>
    <name evidence="2" type="ORF">Pma05_81010</name>
</gene>
<dbReference type="Proteomes" id="UP000621500">
    <property type="component" value="Unassembled WGS sequence"/>
</dbReference>
<evidence type="ECO:0000256" key="1">
    <source>
        <dbReference type="SAM" id="SignalP"/>
    </source>
</evidence>
<reference evidence="2 3" key="1">
    <citation type="submission" date="2021-01" db="EMBL/GenBank/DDBJ databases">
        <title>Whole genome shotgun sequence of Plantactinospora mayteni NBRC 109088.</title>
        <authorList>
            <person name="Komaki H."/>
            <person name="Tamura T."/>
        </authorList>
    </citation>
    <scope>NUCLEOTIDE SEQUENCE [LARGE SCALE GENOMIC DNA]</scope>
    <source>
        <strain evidence="2 3">NBRC 109088</strain>
    </source>
</reference>
<dbReference type="PROSITE" id="PS51257">
    <property type="entry name" value="PROKAR_LIPOPROTEIN"/>
    <property type="match status" value="1"/>
</dbReference>
<accession>A0ABQ4F3N7</accession>
<keyword evidence="3" id="KW-1185">Reference proteome</keyword>
<evidence type="ECO:0000313" key="3">
    <source>
        <dbReference type="Proteomes" id="UP000621500"/>
    </source>
</evidence>